<dbReference type="PANTHER" id="PTHR36307">
    <property type="entry name" value="FLAGELLA BASAL BODY P-RING FORMATION PROTEIN FLGA"/>
    <property type="match status" value="1"/>
</dbReference>
<sequence>MLRFAVFLAAVALPAAAHAQSLGYADPAAIDAEVAAFTGAAPGTPGGARGPVDRRLRMTACGGPLQLAWHGRGASMVRVECNATQAPWRIFVPVNTGGEVNAVRSAASPLPPAIARGQVLTITLQGRGFSITQQAEALEQGAVGQWIRVRPEGSREEVRARVDSPIRVTIPLH</sequence>
<dbReference type="Gene3D" id="2.30.30.760">
    <property type="match status" value="1"/>
</dbReference>
<dbReference type="InterPro" id="IPR041231">
    <property type="entry name" value="FlgA_N"/>
</dbReference>
<reference evidence="4 5" key="1">
    <citation type="submission" date="2019-12" db="EMBL/GenBank/DDBJ databases">
        <title>Genomic-based taxomic classification of the family Erythrobacteraceae.</title>
        <authorList>
            <person name="Xu L."/>
        </authorList>
    </citation>
    <scope>NUCLEOTIDE SEQUENCE [LARGE SCALE GENOMIC DNA]</scope>
    <source>
        <strain evidence="4 5">M0322</strain>
    </source>
</reference>
<feature type="signal peptide" evidence="1">
    <location>
        <begin position="1"/>
        <end position="19"/>
    </location>
</feature>
<dbReference type="AlphaFoldDB" id="A0A844YVQ1"/>
<dbReference type="Proteomes" id="UP000466966">
    <property type="component" value="Unassembled WGS sequence"/>
</dbReference>
<dbReference type="EMBL" id="WTYV01000002">
    <property type="protein sequence ID" value="MXO71136.1"/>
    <property type="molecule type" value="Genomic_DNA"/>
</dbReference>
<dbReference type="OrthoDB" id="7408548at2"/>
<dbReference type="GO" id="GO:0044780">
    <property type="term" value="P:bacterial-type flagellum assembly"/>
    <property type="evidence" value="ECO:0007669"/>
    <property type="project" value="InterPro"/>
</dbReference>
<proteinExistence type="predicted"/>
<evidence type="ECO:0000256" key="1">
    <source>
        <dbReference type="SAM" id="SignalP"/>
    </source>
</evidence>
<keyword evidence="1" id="KW-0732">Signal</keyword>
<feature type="chain" id="PRO_5032370190" description="Flagella basal body P-ring formation protein FlgA C-terminal domain-containing protein" evidence="1">
    <location>
        <begin position="20"/>
        <end position="173"/>
    </location>
</feature>
<evidence type="ECO:0000313" key="5">
    <source>
        <dbReference type="Proteomes" id="UP000466966"/>
    </source>
</evidence>
<gene>
    <name evidence="4" type="ORF">GRI99_05730</name>
</gene>
<protein>
    <recommendedName>
        <fullName evidence="6">Flagella basal body P-ring formation protein FlgA C-terminal domain-containing protein</fullName>
    </recommendedName>
</protein>
<comment type="caution">
    <text evidence="4">The sequence shown here is derived from an EMBL/GenBank/DDBJ whole genome shotgun (WGS) entry which is preliminary data.</text>
</comment>
<dbReference type="InterPro" id="IPR039246">
    <property type="entry name" value="Flagellar_FlgA"/>
</dbReference>
<dbReference type="RefSeq" id="WP_160771080.1">
    <property type="nucleotide sequence ID" value="NZ_WTYV01000002.1"/>
</dbReference>
<evidence type="ECO:0008006" key="6">
    <source>
        <dbReference type="Google" id="ProtNLM"/>
    </source>
</evidence>
<evidence type="ECO:0000259" key="3">
    <source>
        <dbReference type="Pfam" id="PF17656"/>
    </source>
</evidence>
<dbReference type="PANTHER" id="PTHR36307:SF1">
    <property type="entry name" value="FLAGELLA BASAL BODY P-RING FORMATION PROTEIN FLGA"/>
    <property type="match status" value="1"/>
</dbReference>
<evidence type="ECO:0000313" key="4">
    <source>
        <dbReference type="EMBL" id="MXO71136.1"/>
    </source>
</evidence>
<evidence type="ECO:0000259" key="2">
    <source>
        <dbReference type="Pfam" id="PF13144"/>
    </source>
</evidence>
<dbReference type="Pfam" id="PF17656">
    <property type="entry name" value="ChapFlgA_N"/>
    <property type="match status" value="1"/>
</dbReference>
<dbReference type="InterPro" id="IPR017585">
    <property type="entry name" value="SAF_FlgA"/>
</dbReference>
<name>A0A844YVQ1_9SPHN</name>
<feature type="domain" description="FlgA N-terminal" evidence="3">
    <location>
        <begin position="52"/>
        <end position="95"/>
    </location>
</feature>
<keyword evidence="5" id="KW-1185">Reference proteome</keyword>
<feature type="domain" description="Flagella basal body P-ring formation protein FlgA SAF" evidence="2">
    <location>
        <begin position="111"/>
        <end position="170"/>
    </location>
</feature>
<dbReference type="Pfam" id="PF13144">
    <property type="entry name" value="ChapFlgA"/>
    <property type="match status" value="1"/>
</dbReference>
<organism evidence="4 5">
    <name type="scientific">Alteraurantiacibacter buctensis</name>
    <dbReference type="NCBI Taxonomy" id="1503981"/>
    <lineage>
        <taxon>Bacteria</taxon>
        <taxon>Pseudomonadati</taxon>
        <taxon>Pseudomonadota</taxon>
        <taxon>Alphaproteobacteria</taxon>
        <taxon>Sphingomonadales</taxon>
        <taxon>Erythrobacteraceae</taxon>
        <taxon>Alteraurantiacibacter</taxon>
    </lineage>
</organism>
<accession>A0A844YVQ1</accession>